<feature type="compositionally biased region" description="Polar residues" evidence="1">
    <location>
        <begin position="19"/>
        <end position="34"/>
    </location>
</feature>
<evidence type="ECO:0000313" key="4">
    <source>
        <dbReference type="Proteomes" id="UP000750334"/>
    </source>
</evidence>
<dbReference type="Proteomes" id="UP000750334">
    <property type="component" value="Unassembled WGS sequence"/>
</dbReference>
<keyword evidence="2" id="KW-1133">Transmembrane helix</keyword>
<comment type="caution">
    <text evidence="3">The sequence shown here is derived from an EMBL/GenBank/DDBJ whole genome shotgun (WGS) entry which is preliminary data.</text>
</comment>
<keyword evidence="2" id="KW-0472">Membrane</keyword>
<dbReference type="EMBL" id="PUHR01000197">
    <property type="protein sequence ID" value="KAG0659194.1"/>
    <property type="molecule type" value="Genomic_DNA"/>
</dbReference>
<name>A0A9P7B5I0_MAUEX</name>
<gene>
    <name evidence="3" type="ORF">C6P45_001893</name>
</gene>
<keyword evidence="2" id="KW-0812">Transmembrane</keyword>
<dbReference type="OrthoDB" id="10596406at2759"/>
<evidence type="ECO:0000256" key="1">
    <source>
        <dbReference type="SAM" id="MobiDB-lite"/>
    </source>
</evidence>
<protein>
    <submittedName>
        <fullName evidence="3">Uncharacterized protein</fullName>
    </submittedName>
</protein>
<sequence length="377" mass="43363">MSEVRSSLEPENYDLCGDDQNNNSDSDICSVSSGIPENFPSEVISFSTESDLSTDHNSDNEENFNNSQELNSKRPSDAELRNRETSFLVCEIDKNSPNRIAITDTNIYSLREKLDEIKDSKCQQIQITVSDPLAASIRGSDKKLSLSGLDFLDQPLTYILEQPNSNPVDKIGYILKKNENKTIGNKSKNAVCKKDQENCKNKFIDKIKSISFNIYDTSSYYLSEEFVILGLCAFIISFFYFIIIPMFLSIFWGSSSITYYQNIKFLNKDTKLKLNNNETPTGKFVVDFDNMIAIPYHGNLIEYNYELIKTKTINLFNKSFQLISKNYDSNFDKTKNFVKNIISKCKLEDNKFNQIIMNEKDKISKKFTKLIQHIFKD</sequence>
<dbReference type="AlphaFoldDB" id="A0A9P7B5I0"/>
<accession>A0A9P7B5I0</accession>
<keyword evidence="4" id="KW-1185">Reference proteome</keyword>
<evidence type="ECO:0000313" key="3">
    <source>
        <dbReference type="EMBL" id="KAG0659194.1"/>
    </source>
</evidence>
<feature type="transmembrane region" description="Helical" evidence="2">
    <location>
        <begin position="226"/>
        <end position="252"/>
    </location>
</feature>
<feature type="region of interest" description="Disordered" evidence="1">
    <location>
        <begin position="47"/>
        <end position="78"/>
    </location>
</feature>
<organism evidence="3 4">
    <name type="scientific">Maudiozyma exigua</name>
    <name type="common">Yeast</name>
    <name type="synonym">Kazachstania exigua</name>
    <dbReference type="NCBI Taxonomy" id="34358"/>
    <lineage>
        <taxon>Eukaryota</taxon>
        <taxon>Fungi</taxon>
        <taxon>Dikarya</taxon>
        <taxon>Ascomycota</taxon>
        <taxon>Saccharomycotina</taxon>
        <taxon>Saccharomycetes</taxon>
        <taxon>Saccharomycetales</taxon>
        <taxon>Saccharomycetaceae</taxon>
        <taxon>Maudiozyma</taxon>
    </lineage>
</organism>
<feature type="region of interest" description="Disordered" evidence="1">
    <location>
        <begin position="1"/>
        <end position="34"/>
    </location>
</feature>
<reference evidence="3 4" key="1">
    <citation type="submission" date="2020-11" db="EMBL/GenBank/DDBJ databases">
        <title>Kefir isolates.</title>
        <authorList>
            <person name="Marcisauskas S."/>
            <person name="Kim Y."/>
            <person name="Blasche S."/>
        </authorList>
    </citation>
    <scope>NUCLEOTIDE SEQUENCE [LARGE SCALE GENOMIC DNA]</scope>
    <source>
        <strain evidence="3 4">OG2</strain>
    </source>
</reference>
<proteinExistence type="predicted"/>
<evidence type="ECO:0000256" key="2">
    <source>
        <dbReference type="SAM" id="Phobius"/>
    </source>
</evidence>